<keyword evidence="5 10" id="KW-1133">Transmembrane helix</keyword>
<name>A0ABV7L148_9PROT</name>
<evidence type="ECO:0000259" key="12">
    <source>
        <dbReference type="PROSITE" id="PS50885"/>
    </source>
</evidence>
<dbReference type="PROSITE" id="PS50111">
    <property type="entry name" value="CHEMOTAXIS_TRANSDUC_2"/>
    <property type="match status" value="1"/>
</dbReference>
<comment type="subcellular location">
    <subcellularLocation>
        <location evidence="1">Cell membrane</location>
        <topology evidence="1">Multi-pass membrane protein</topology>
    </subcellularLocation>
</comment>
<feature type="domain" description="Methyl-accepting transducer" evidence="11">
    <location>
        <begin position="425"/>
        <end position="661"/>
    </location>
</feature>
<comment type="caution">
    <text evidence="13">The sequence shown here is derived from an EMBL/GenBank/DDBJ whole genome shotgun (WGS) entry which is preliminary data.</text>
</comment>
<keyword evidence="2" id="KW-1003">Cell membrane</keyword>
<dbReference type="InterPro" id="IPR029151">
    <property type="entry name" value="Sensor-like_sf"/>
</dbReference>
<evidence type="ECO:0000256" key="2">
    <source>
        <dbReference type="ARBA" id="ARBA00022475"/>
    </source>
</evidence>
<dbReference type="Pfam" id="PF00015">
    <property type="entry name" value="MCPsignal"/>
    <property type="match status" value="1"/>
</dbReference>
<dbReference type="InterPro" id="IPR003660">
    <property type="entry name" value="HAMP_dom"/>
</dbReference>
<dbReference type="SMART" id="SM00283">
    <property type="entry name" value="MA"/>
    <property type="match status" value="1"/>
</dbReference>
<evidence type="ECO:0000313" key="13">
    <source>
        <dbReference type="EMBL" id="MFC3228120.1"/>
    </source>
</evidence>
<gene>
    <name evidence="13" type="ORF">ACFOGJ_12815</name>
</gene>
<dbReference type="RefSeq" id="WP_379900934.1">
    <property type="nucleotide sequence ID" value="NZ_JBHRTR010000028.1"/>
</dbReference>
<evidence type="ECO:0000256" key="8">
    <source>
        <dbReference type="ARBA" id="ARBA00029447"/>
    </source>
</evidence>
<sequence length="701" mass="74013">MNKPSLKALLIGGAVVVTLAPALIIGVGSALSVRDLLVERALLRYQSDAEQLAEQYNGFVEDQTRVVSTAARHLSDFDLNDVAAVATVLRRQRADYPALDSGMVVTDPQGQTIVLVDGEDRVNAGTLPDFSDRDWFKSAVAERRPVLDGKVILSRVTGEPIIVAAAPILSPAGLIRGVVSAGITLTALRRFAGQVTLEETGNIQAATATGQALVYPDEQLVADQYNFSSSEIWKAMQGRMTGAIDAYISITGEERLAGFATVDLTGWKIWVGLSRSQLDDAIDKPFTIVGLWGALGAIGGLVLAVIATLMLARPIQKLREVALAVASGDLKRKADPEGPREIADLAGAVNRMSESLQERLDSEFAQRQRLSDTVAEFAQLARRVAGGDLHVRVNAAGVAELDTLGEALNEMTEALGRMVAEIGEAASNLSSATAEILAATSQQVAAASEEATAVRQTVTTVAEVKQTGSLAMEKARAVAEAAKRATEVARSGRQAVEASMKGTQESKDRMEALAQKILGFIEQAEAIAEINATVNDLAEQSNLLAVNASIEAAKAGEAGRGFTVVANEIKTLADQSKDATAQVRRILSEIQRASQTAMLAAEQGVRAADEGVDVTHRSGEAIAQLAGSVDEAALAAQQILATSQEQQAGMDQISQAMHNIEESSSQTVSGTRQVEASAQDLDTLSRRMTDLVAFARTRPGG</sequence>
<dbReference type="Pfam" id="PF00672">
    <property type="entry name" value="HAMP"/>
    <property type="match status" value="2"/>
</dbReference>
<evidence type="ECO:0000256" key="3">
    <source>
        <dbReference type="ARBA" id="ARBA00022500"/>
    </source>
</evidence>
<evidence type="ECO:0000256" key="1">
    <source>
        <dbReference type="ARBA" id="ARBA00004651"/>
    </source>
</evidence>
<evidence type="ECO:0000256" key="5">
    <source>
        <dbReference type="ARBA" id="ARBA00022989"/>
    </source>
</evidence>
<dbReference type="CDD" id="cd18774">
    <property type="entry name" value="PDC2_HK_sensor"/>
    <property type="match status" value="1"/>
</dbReference>
<dbReference type="Gene3D" id="6.10.340.10">
    <property type="match status" value="1"/>
</dbReference>
<dbReference type="Gene3D" id="1.10.287.950">
    <property type="entry name" value="Methyl-accepting chemotaxis protein"/>
    <property type="match status" value="1"/>
</dbReference>
<dbReference type="PANTHER" id="PTHR32089:SF112">
    <property type="entry name" value="LYSOZYME-LIKE PROTEIN-RELATED"/>
    <property type="match status" value="1"/>
</dbReference>
<dbReference type="SUPFAM" id="SSF103190">
    <property type="entry name" value="Sensory domain-like"/>
    <property type="match status" value="1"/>
</dbReference>
<keyword evidence="3" id="KW-0145">Chemotaxis</keyword>
<evidence type="ECO:0000256" key="7">
    <source>
        <dbReference type="ARBA" id="ARBA00023224"/>
    </source>
</evidence>
<evidence type="ECO:0000313" key="14">
    <source>
        <dbReference type="Proteomes" id="UP001595528"/>
    </source>
</evidence>
<evidence type="ECO:0000256" key="4">
    <source>
        <dbReference type="ARBA" id="ARBA00022692"/>
    </source>
</evidence>
<dbReference type="SMART" id="SM00304">
    <property type="entry name" value="HAMP"/>
    <property type="match status" value="3"/>
</dbReference>
<comment type="similarity">
    <text evidence="8">Belongs to the methyl-accepting chemotaxis (MCP) protein family.</text>
</comment>
<reference evidence="14" key="1">
    <citation type="journal article" date="2019" name="Int. J. Syst. Evol. Microbiol.">
        <title>The Global Catalogue of Microorganisms (GCM) 10K type strain sequencing project: providing services to taxonomists for standard genome sequencing and annotation.</title>
        <authorList>
            <consortium name="The Broad Institute Genomics Platform"/>
            <consortium name="The Broad Institute Genome Sequencing Center for Infectious Disease"/>
            <person name="Wu L."/>
            <person name="Ma J."/>
        </authorList>
    </citation>
    <scope>NUCLEOTIDE SEQUENCE [LARGE SCALE GENOMIC DNA]</scope>
    <source>
        <strain evidence="14">KCTC 42964</strain>
    </source>
</reference>
<feature type="domain" description="HAMP" evidence="12">
    <location>
        <begin position="309"/>
        <end position="361"/>
    </location>
</feature>
<organism evidence="13 14">
    <name type="scientific">Marinibaculum pumilum</name>
    <dbReference type="NCBI Taxonomy" id="1766165"/>
    <lineage>
        <taxon>Bacteria</taxon>
        <taxon>Pseudomonadati</taxon>
        <taxon>Pseudomonadota</taxon>
        <taxon>Alphaproteobacteria</taxon>
        <taxon>Rhodospirillales</taxon>
        <taxon>Rhodospirillaceae</taxon>
        <taxon>Marinibaculum</taxon>
    </lineage>
</organism>
<dbReference type="InterPro" id="IPR033479">
    <property type="entry name" value="dCache_1"/>
</dbReference>
<feature type="domain" description="HAMP" evidence="12">
    <location>
        <begin position="368"/>
        <end position="420"/>
    </location>
</feature>
<keyword evidence="6 10" id="KW-0472">Membrane</keyword>
<dbReference type="SUPFAM" id="SSF158472">
    <property type="entry name" value="HAMP domain-like"/>
    <property type="match status" value="1"/>
</dbReference>
<proteinExistence type="inferred from homology"/>
<dbReference type="Gene3D" id="3.30.450.20">
    <property type="entry name" value="PAS domain"/>
    <property type="match status" value="1"/>
</dbReference>
<keyword evidence="14" id="KW-1185">Reference proteome</keyword>
<dbReference type="EMBL" id="JBHRTR010000028">
    <property type="protein sequence ID" value="MFC3228120.1"/>
    <property type="molecule type" value="Genomic_DNA"/>
</dbReference>
<evidence type="ECO:0000256" key="10">
    <source>
        <dbReference type="SAM" id="Phobius"/>
    </source>
</evidence>
<dbReference type="CDD" id="cd12914">
    <property type="entry name" value="PDC1_DGC_like"/>
    <property type="match status" value="1"/>
</dbReference>
<dbReference type="CDD" id="cd06225">
    <property type="entry name" value="HAMP"/>
    <property type="match status" value="2"/>
</dbReference>
<dbReference type="PANTHER" id="PTHR32089">
    <property type="entry name" value="METHYL-ACCEPTING CHEMOTAXIS PROTEIN MCPB"/>
    <property type="match status" value="1"/>
</dbReference>
<keyword evidence="4 10" id="KW-0812">Transmembrane</keyword>
<evidence type="ECO:0000256" key="6">
    <source>
        <dbReference type="ARBA" id="ARBA00023136"/>
    </source>
</evidence>
<dbReference type="Pfam" id="PF02743">
    <property type="entry name" value="dCache_1"/>
    <property type="match status" value="1"/>
</dbReference>
<dbReference type="InterPro" id="IPR004089">
    <property type="entry name" value="MCPsignal_dom"/>
</dbReference>
<evidence type="ECO:0000259" key="11">
    <source>
        <dbReference type="PROSITE" id="PS50111"/>
    </source>
</evidence>
<dbReference type="Proteomes" id="UP001595528">
    <property type="component" value="Unassembled WGS sequence"/>
</dbReference>
<feature type="transmembrane region" description="Helical" evidence="10">
    <location>
        <begin position="289"/>
        <end position="312"/>
    </location>
</feature>
<evidence type="ECO:0000256" key="9">
    <source>
        <dbReference type="PROSITE-ProRule" id="PRU00284"/>
    </source>
</evidence>
<protein>
    <submittedName>
        <fullName evidence="13">Methyl-accepting chemotaxis protein</fullName>
    </submittedName>
</protein>
<dbReference type="PROSITE" id="PS50885">
    <property type="entry name" value="HAMP"/>
    <property type="match status" value="2"/>
</dbReference>
<keyword evidence="7 9" id="KW-0807">Transducer</keyword>
<accession>A0ABV7L148</accession>
<dbReference type="SUPFAM" id="SSF58104">
    <property type="entry name" value="Methyl-accepting chemotaxis protein (MCP) signaling domain"/>
    <property type="match status" value="1"/>
</dbReference>